<keyword evidence="1" id="KW-0560">Oxidoreductase</keyword>
<organism evidence="3 4">
    <name type="scientific">Bacteroides ovatus</name>
    <dbReference type="NCBI Taxonomy" id="28116"/>
    <lineage>
        <taxon>Bacteria</taxon>
        <taxon>Pseudomonadati</taxon>
        <taxon>Bacteroidota</taxon>
        <taxon>Bacteroidia</taxon>
        <taxon>Bacteroidales</taxon>
        <taxon>Bacteroidaceae</taxon>
        <taxon>Bacteroides</taxon>
    </lineage>
</organism>
<feature type="domain" description="Pyrroline-5-carboxylate reductase catalytic N-terminal" evidence="2">
    <location>
        <begin position="2"/>
        <end position="96"/>
    </location>
</feature>
<dbReference type="RefSeq" id="WP_074557948.1">
    <property type="nucleotide sequence ID" value="NZ_FMYE01000016.1"/>
</dbReference>
<dbReference type="PANTHER" id="PTHR14239:SF10">
    <property type="entry name" value="REDUCTASE"/>
    <property type="match status" value="1"/>
</dbReference>
<dbReference type="InterPro" id="IPR028939">
    <property type="entry name" value="P5C_Rdtase_cat_N"/>
</dbReference>
<reference evidence="3 4" key="1">
    <citation type="submission" date="2016-10" db="EMBL/GenBank/DDBJ databases">
        <authorList>
            <person name="de Groot N.N."/>
        </authorList>
    </citation>
    <scope>NUCLEOTIDE SEQUENCE [LARGE SCALE GENOMIC DNA]</scope>
    <source>
        <strain evidence="3 4">NLAE-zl-C500</strain>
    </source>
</reference>
<sequence>MKYGILGTGDVAHAIATKLTELGHEVMMGARNATNEKAANWAKTNGERASHGTFADAARFGERVFNCVQGIHSLEALNAAGKENLNGKLLIDLANPYICKDGHISLDSRWSGTTSLGEEAQKILPDAKVVKTLNYLCNHLMVHPKQLPEAITGFYCGNDADAKAEVAVLLKDFGWEDTLDLGNISMSRYTEMLGAFWVAALSATGNMDWGIKLVR</sequence>
<gene>
    <name evidence="3" type="ORF">SAMN05192581_101612</name>
</gene>
<dbReference type="AlphaFoldDB" id="A0A1G6G4S3"/>
<dbReference type="SUPFAM" id="SSF51735">
    <property type="entry name" value="NAD(P)-binding Rossmann-fold domains"/>
    <property type="match status" value="1"/>
</dbReference>
<evidence type="ECO:0000313" key="4">
    <source>
        <dbReference type="Proteomes" id="UP000183670"/>
    </source>
</evidence>
<dbReference type="InterPro" id="IPR051267">
    <property type="entry name" value="STEAP_metalloreductase"/>
</dbReference>
<evidence type="ECO:0000256" key="1">
    <source>
        <dbReference type="ARBA" id="ARBA00023002"/>
    </source>
</evidence>
<dbReference type="GO" id="GO:0016491">
    <property type="term" value="F:oxidoreductase activity"/>
    <property type="evidence" value="ECO:0007669"/>
    <property type="project" value="UniProtKB-KW"/>
</dbReference>
<proteinExistence type="predicted"/>
<dbReference type="Gene3D" id="3.40.50.720">
    <property type="entry name" value="NAD(P)-binding Rossmann-like Domain"/>
    <property type="match status" value="1"/>
</dbReference>
<evidence type="ECO:0000313" key="3">
    <source>
        <dbReference type="EMBL" id="SDB77017.1"/>
    </source>
</evidence>
<name>A0A1G6G4S3_BACOV</name>
<dbReference type="PANTHER" id="PTHR14239">
    <property type="entry name" value="DUDULIN-RELATED"/>
    <property type="match status" value="1"/>
</dbReference>
<dbReference type="InterPro" id="IPR036291">
    <property type="entry name" value="NAD(P)-bd_dom_sf"/>
</dbReference>
<dbReference type="Pfam" id="PF03807">
    <property type="entry name" value="F420_oxidored"/>
    <property type="match status" value="1"/>
</dbReference>
<accession>A0A1G6G4S3</accession>
<protein>
    <recommendedName>
        <fullName evidence="2">Pyrroline-5-carboxylate reductase catalytic N-terminal domain-containing protein</fullName>
    </recommendedName>
</protein>
<evidence type="ECO:0000259" key="2">
    <source>
        <dbReference type="Pfam" id="PF03807"/>
    </source>
</evidence>
<dbReference type="Proteomes" id="UP000183670">
    <property type="component" value="Unassembled WGS sequence"/>
</dbReference>
<dbReference type="EMBL" id="FMYE01000016">
    <property type="protein sequence ID" value="SDB77017.1"/>
    <property type="molecule type" value="Genomic_DNA"/>
</dbReference>